<evidence type="ECO:0000313" key="1">
    <source>
        <dbReference type="EMBL" id="CAH8198497.1"/>
    </source>
</evidence>
<accession>A0ABM9FJA6</accession>
<dbReference type="SUPFAM" id="SSF56784">
    <property type="entry name" value="HAD-like"/>
    <property type="match status" value="1"/>
</dbReference>
<dbReference type="EMBL" id="CALYLK010000002">
    <property type="protein sequence ID" value="CAH8198497.1"/>
    <property type="molecule type" value="Genomic_DNA"/>
</dbReference>
<reference evidence="1" key="1">
    <citation type="submission" date="2022-06" db="EMBL/GenBank/DDBJ databases">
        <authorList>
            <person name="Goudenege D."/>
            <person name="Le Roux F."/>
        </authorList>
    </citation>
    <scope>NUCLEOTIDE SEQUENCE</scope>
    <source>
        <strain evidence="1">12-063</strain>
    </source>
</reference>
<sequence length="43" mass="4721">MLGLQANQCVVFEDTDLGKQAAHSGGMDCVMVENGRLVFYPYL</sequence>
<protein>
    <submittedName>
        <fullName evidence="1">Uncharacterized protein</fullName>
    </submittedName>
</protein>
<proteinExistence type="predicted"/>
<dbReference type="InterPro" id="IPR023214">
    <property type="entry name" value="HAD_sf"/>
</dbReference>
<name>A0ABM9FJA6_9VIBR</name>
<dbReference type="Proteomes" id="UP001152658">
    <property type="component" value="Unassembled WGS sequence"/>
</dbReference>
<evidence type="ECO:0000313" key="2">
    <source>
        <dbReference type="Proteomes" id="UP001152658"/>
    </source>
</evidence>
<gene>
    <name evidence="1" type="ORF">VAE063_1010250</name>
</gene>
<comment type="caution">
    <text evidence="1">The sequence shown here is derived from an EMBL/GenBank/DDBJ whole genome shotgun (WGS) entry which is preliminary data.</text>
</comment>
<organism evidence="1 2">
    <name type="scientific">Vibrio aestuarianus</name>
    <dbReference type="NCBI Taxonomy" id="28171"/>
    <lineage>
        <taxon>Bacteria</taxon>
        <taxon>Pseudomonadati</taxon>
        <taxon>Pseudomonadota</taxon>
        <taxon>Gammaproteobacteria</taxon>
        <taxon>Vibrionales</taxon>
        <taxon>Vibrionaceae</taxon>
        <taxon>Vibrio</taxon>
    </lineage>
</organism>
<keyword evidence="2" id="KW-1185">Reference proteome</keyword>
<dbReference type="InterPro" id="IPR036412">
    <property type="entry name" value="HAD-like_sf"/>
</dbReference>
<dbReference type="Gene3D" id="3.40.50.1000">
    <property type="entry name" value="HAD superfamily/HAD-like"/>
    <property type="match status" value="1"/>
</dbReference>